<keyword evidence="6 11" id="KW-0560">Oxidoreductase</keyword>
<dbReference type="Gene3D" id="3.40.50.720">
    <property type="entry name" value="NAD(P)-binding Rossmann-like Domain"/>
    <property type="match status" value="2"/>
</dbReference>
<dbReference type="InterPro" id="IPR002912">
    <property type="entry name" value="ACT_dom"/>
</dbReference>
<keyword evidence="5 11" id="KW-0028">Amino-acid biosynthesis</keyword>
<dbReference type="PROSITE" id="PS51671">
    <property type="entry name" value="ACT"/>
    <property type="match status" value="1"/>
</dbReference>
<evidence type="ECO:0000259" key="13">
    <source>
        <dbReference type="PROSITE" id="PS51671"/>
    </source>
</evidence>
<dbReference type="PROSITE" id="PS00065">
    <property type="entry name" value="D_2_HYDROXYACID_DH_1"/>
    <property type="match status" value="1"/>
</dbReference>
<evidence type="ECO:0000256" key="8">
    <source>
        <dbReference type="ARBA" id="ARBA00023299"/>
    </source>
</evidence>
<proteinExistence type="inferred from homology"/>
<feature type="domain" description="ACT" evidence="13">
    <location>
        <begin position="563"/>
        <end position="637"/>
    </location>
</feature>
<protein>
    <recommendedName>
        <fullName evidence="4 11">D-3-phosphoglycerate dehydrogenase</fullName>
        <ecNumber evidence="11">1.1.1.95</ecNumber>
    </recommendedName>
</protein>
<dbReference type="GO" id="GO:0051287">
    <property type="term" value="F:NAD binding"/>
    <property type="evidence" value="ECO:0007669"/>
    <property type="project" value="UniProtKB-UniRule"/>
</dbReference>
<dbReference type="Pfam" id="PF01842">
    <property type="entry name" value="ACT"/>
    <property type="match status" value="1"/>
</dbReference>
<evidence type="ECO:0000256" key="7">
    <source>
        <dbReference type="ARBA" id="ARBA00023027"/>
    </source>
</evidence>
<dbReference type="PROSITE" id="PS00671">
    <property type="entry name" value="D_2_HYDROXYACID_DH_3"/>
    <property type="match status" value="1"/>
</dbReference>
<dbReference type="SUPFAM" id="SSF55021">
    <property type="entry name" value="ACT-like"/>
    <property type="match status" value="1"/>
</dbReference>
<comment type="similarity">
    <text evidence="3 11">Belongs to the D-isomer specific 2-hydroxyacid dehydrogenase family.</text>
</comment>
<evidence type="ECO:0000256" key="6">
    <source>
        <dbReference type="ARBA" id="ARBA00023002"/>
    </source>
</evidence>
<dbReference type="SUPFAM" id="SSF143548">
    <property type="entry name" value="Serine metabolism enzymes domain"/>
    <property type="match status" value="1"/>
</dbReference>
<evidence type="ECO:0000256" key="4">
    <source>
        <dbReference type="ARBA" id="ARBA00021582"/>
    </source>
</evidence>
<dbReference type="SUPFAM" id="SSF51735">
    <property type="entry name" value="NAD(P)-binding Rossmann-fold domains"/>
    <property type="match status" value="1"/>
</dbReference>
<dbReference type="NCBIfam" id="TIGR01327">
    <property type="entry name" value="PGDH"/>
    <property type="match status" value="1"/>
</dbReference>
<dbReference type="InterPro" id="IPR050857">
    <property type="entry name" value="D-2-hydroxyacid_DH"/>
</dbReference>
<organism evidence="14 15">
    <name type="scientific">Actinopolymorpha singaporensis</name>
    <dbReference type="NCBI Taxonomy" id="117157"/>
    <lineage>
        <taxon>Bacteria</taxon>
        <taxon>Bacillati</taxon>
        <taxon>Actinomycetota</taxon>
        <taxon>Actinomycetes</taxon>
        <taxon>Propionibacteriales</taxon>
        <taxon>Actinopolymorphaceae</taxon>
        <taxon>Actinopolymorpha</taxon>
    </lineage>
</organism>
<keyword evidence="7 11" id="KW-0520">NAD</keyword>
<evidence type="ECO:0000256" key="5">
    <source>
        <dbReference type="ARBA" id="ARBA00022605"/>
    </source>
</evidence>
<dbReference type="InterPro" id="IPR006236">
    <property type="entry name" value="PGDH"/>
</dbReference>
<dbReference type="STRING" id="117157.SAMN04489717_5323"/>
<dbReference type="EMBL" id="LT629732">
    <property type="protein sequence ID" value="SDT17049.1"/>
    <property type="molecule type" value="Genomic_DNA"/>
</dbReference>
<comment type="catalytic activity">
    <reaction evidence="10 11">
        <text>(2R)-3-phosphoglycerate + NAD(+) = 3-phosphooxypyruvate + NADH + H(+)</text>
        <dbReference type="Rhea" id="RHEA:12641"/>
        <dbReference type="ChEBI" id="CHEBI:15378"/>
        <dbReference type="ChEBI" id="CHEBI:18110"/>
        <dbReference type="ChEBI" id="CHEBI:57540"/>
        <dbReference type="ChEBI" id="CHEBI:57945"/>
        <dbReference type="ChEBI" id="CHEBI:58272"/>
        <dbReference type="EC" id="1.1.1.95"/>
    </reaction>
</comment>
<dbReference type="PANTHER" id="PTHR42789">
    <property type="entry name" value="D-ISOMER SPECIFIC 2-HYDROXYACID DEHYDROGENASE FAMILY PROTEIN (AFU_ORTHOLOGUE AFUA_6G10090)"/>
    <property type="match status" value="1"/>
</dbReference>
<dbReference type="Proteomes" id="UP000198983">
    <property type="component" value="Chromosome I"/>
</dbReference>
<dbReference type="InterPro" id="IPR045626">
    <property type="entry name" value="PGDH_ASB_dom"/>
</dbReference>
<reference evidence="14 15" key="1">
    <citation type="submission" date="2016-10" db="EMBL/GenBank/DDBJ databases">
        <authorList>
            <person name="de Groot N.N."/>
        </authorList>
    </citation>
    <scope>NUCLEOTIDE SEQUENCE [LARGE SCALE GENOMIC DNA]</scope>
    <source>
        <strain evidence="14 15">DSM 22024</strain>
    </source>
</reference>
<dbReference type="CDD" id="cd04902">
    <property type="entry name" value="ACT_3PGDH-xct"/>
    <property type="match status" value="1"/>
</dbReference>
<dbReference type="Pfam" id="PF02826">
    <property type="entry name" value="2-Hacid_dh_C"/>
    <property type="match status" value="1"/>
</dbReference>
<comment type="pathway">
    <text evidence="2 11">Amino-acid biosynthesis; L-serine biosynthesis; L-serine from 3-phospho-D-glycerate: step 1/3.</text>
</comment>
<comment type="catalytic activity">
    <reaction evidence="9">
        <text>(R)-2-hydroxyglutarate + NAD(+) = 2-oxoglutarate + NADH + H(+)</text>
        <dbReference type="Rhea" id="RHEA:49612"/>
        <dbReference type="ChEBI" id="CHEBI:15378"/>
        <dbReference type="ChEBI" id="CHEBI:15801"/>
        <dbReference type="ChEBI" id="CHEBI:16810"/>
        <dbReference type="ChEBI" id="CHEBI:57540"/>
        <dbReference type="ChEBI" id="CHEBI:57945"/>
        <dbReference type="EC" id="1.1.1.399"/>
    </reaction>
</comment>
<dbReference type="EC" id="1.1.1.95" evidence="11"/>
<dbReference type="InterPro" id="IPR006140">
    <property type="entry name" value="D-isomer_DH_NAD-bd"/>
</dbReference>
<dbReference type="FunFam" id="3.40.50.720:FF:000021">
    <property type="entry name" value="D-3-phosphoglycerate dehydrogenase"/>
    <property type="match status" value="1"/>
</dbReference>
<evidence type="ECO:0000313" key="14">
    <source>
        <dbReference type="EMBL" id="SDT17049.1"/>
    </source>
</evidence>
<evidence type="ECO:0000256" key="2">
    <source>
        <dbReference type="ARBA" id="ARBA00005216"/>
    </source>
</evidence>
<dbReference type="InterPro" id="IPR029752">
    <property type="entry name" value="D-isomer_DH_CS1"/>
</dbReference>
<dbReference type="InterPro" id="IPR006139">
    <property type="entry name" value="D-isomer_2_OHA_DH_cat_dom"/>
</dbReference>
<name>A0A1H1Y748_9ACTN</name>
<dbReference type="Pfam" id="PF19304">
    <property type="entry name" value="PGDH_inter"/>
    <property type="match status" value="1"/>
</dbReference>
<dbReference type="InterPro" id="IPR036291">
    <property type="entry name" value="NAD(P)-bd_dom_sf"/>
</dbReference>
<dbReference type="Gene3D" id="3.30.1330.90">
    <property type="entry name" value="D-3-phosphoglycerate dehydrogenase, domain 3"/>
    <property type="match status" value="1"/>
</dbReference>
<evidence type="ECO:0000256" key="10">
    <source>
        <dbReference type="ARBA" id="ARBA00048731"/>
    </source>
</evidence>
<dbReference type="GO" id="GO:0006564">
    <property type="term" value="P:L-serine biosynthetic process"/>
    <property type="evidence" value="ECO:0007669"/>
    <property type="project" value="UniProtKB-UniRule"/>
</dbReference>
<keyword evidence="15" id="KW-1185">Reference proteome</keyword>
<dbReference type="AlphaFoldDB" id="A0A1H1Y748"/>
<dbReference type="Pfam" id="PF00389">
    <property type="entry name" value="2-Hacid_dh"/>
    <property type="match status" value="1"/>
</dbReference>
<dbReference type="GO" id="GO:0004617">
    <property type="term" value="F:phosphoglycerate dehydrogenase activity"/>
    <property type="evidence" value="ECO:0007669"/>
    <property type="project" value="UniProtKB-UniRule"/>
</dbReference>
<accession>A0A1H1Y748</accession>
<evidence type="ECO:0000313" key="15">
    <source>
        <dbReference type="Proteomes" id="UP000198983"/>
    </source>
</evidence>
<dbReference type="InterPro" id="IPR029753">
    <property type="entry name" value="D-isomer_DH_CS"/>
</dbReference>
<evidence type="ECO:0000256" key="12">
    <source>
        <dbReference type="SAM" id="MobiDB-lite"/>
    </source>
</evidence>
<comment type="function">
    <text evidence="1">Catalyzes the reversible oxidation of 3-phospho-D-glycerate to 3-phosphonooxypyruvate, the first step of the phosphorylated L-serine biosynthesis pathway. Also catalyzes the reversible oxidation of 2-hydroxyglutarate to 2-oxoglutarate.</text>
</comment>
<dbReference type="PANTHER" id="PTHR42789:SF1">
    <property type="entry name" value="D-ISOMER SPECIFIC 2-HYDROXYACID DEHYDROGENASE FAMILY PROTEIN (AFU_ORTHOLOGUE AFUA_6G10090)"/>
    <property type="match status" value="1"/>
</dbReference>
<evidence type="ECO:0000256" key="3">
    <source>
        <dbReference type="ARBA" id="ARBA00005854"/>
    </source>
</evidence>
<feature type="region of interest" description="Disordered" evidence="12">
    <location>
        <begin position="1"/>
        <end position="33"/>
    </location>
</feature>
<dbReference type="SUPFAM" id="SSF52283">
    <property type="entry name" value="Formate/glycerate dehydrogenase catalytic domain-like"/>
    <property type="match status" value="1"/>
</dbReference>
<evidence type="ECO:0000256" key="11">
    <source>
        <dbReference type="RuleBase" id="RU363003"/>
    </source>
</evidence>
<gene>
    <name evidence="14" type="ORF">SAMN04489717_5323</name>
</gene>
<dbReference type="InterPro" id="IPR029009">
    <property type="entry name" value="ASB_dom_sf"/>
</dbReference>
<dbReference type="PROSITE" id="PS00670">
    <property type="entry name" value="D_2_HYDROXYACID_DH_2"/>
    <property type="match status" value="1"/>
</dbReference>
<sequence>MGPTALTGLPTSSFPESGATGEGEGSAIPDRTRRRDCAGRAALAILTASAGPNVVLGGPSLALATCWRPAAVNSPISAGSATPAAVPATPAATPAVSAAPATPAPSGAARRPVVLIAEELSDATLDVLGDDFEIRHCDGADRSALLPALADVDALLVRSATKVDAEALAAARRLKVVARAGVGLDNVDVRAATQAGVMVVNAPQSNIISAAEHAIALLLAVARHVPAADASLRAGEWKRSKFGGVELYDKTLGVLGLGRIGVLVAQRLAAFGMKVVAYDPYVQPGRAAQMGVRLVPLEELLEVADAITVHLPKTPETLGLVGEAQLATMKPGALIVNAARGGIIDEHALYVALKEGRLGGAGIDVFTTEPCTDSPLLELPNVVATPHLGASTAEAQEKAGVAVARSVRLALAGELVPDAVNVQGGVIAEDVRPGIPLAEKLGRIFTALAGEVAVQMDVEVRGEITDHDVKVLELAALKGVFASVVEEQVSYVNVPLLAAERGLEVRLRTDPESPDFRNLVTLRGTLADGRQVSVGGTLVGPRHIQRLVEVEGFDIEIELTSHMAVLRYVDRPGVVGVVGRILGAAGVNIAGMQVSRDRRGGEALAAMTVDSTIPQAALDEIAQEISAEGVRAIDLDD</sequence>
<dbReference type="UniPathway" id="UPA00135">
    <property type="reaction ID" value="UER00196"/>
</dbReference>
<keyword evidence="8 11" id="KW-0718">Serine biosynthesis</keyword>
<dbReference type="InterPro" id="IPR045865">
    <property type="entry name" value="ACT-like_dom_sf"/>
</dbReference>
<dbReference type="Gene3D" id="3.30.70.260">
    <property type="match status" value="1"/>
</dbReference>
<dbReference type="CDD" id="cd12173">
    <property type="entry name" value="PGDH_4"/>
    <property type="match status" value="1"/>
</dbReference>
<evidence type="ECO:0000256" key="1">
    <source>
        <dbReference type="ARBA" id="ARBA00003800"/>
    </source>
</evidence>
<evidence type="ECO:0000256" key="9">
    <source>
        <dbReference type="ARBA" id="ARBA00048126"/>
    </source>
</evidence>